<dbReference type="CDD" id="cd00761">
    <property type="entry name" value="Glyco_tranf_GTA_type"/>
    <property type="match status" value="1"/>
</dbReference>
<dbReference type="Pfam" id="PF00535">
    <property type="entry name" value="Glycos_transf_2"/>
    <property type="match status" value="1"/>
</dbReference>
<feature type="domain" description="Glycosyltransferase 2-like" evidence="5">
    <location>
        <begin position="12"/>
        <end position="138"/>
    </location>
</feature>
<dbReference type="RefSeq" id="WP_152591385.1">
    <property type="nucleotide sequence ID" value="NZ_CP045227.1"/>
</dbReference>
<keyword evidence="7" id="KW-1185">Reference proteome</keyword>
<dbReference type="EMBL" id="CP045227">
    <property type="protein sequence ID" value="QFS50332.1"/>
    <property type="molecule type" value="Genomic_DNA"/>
</dbReference>
<evidence type="ECO:0000313" key="6">
    <source>
        <dbReference type="EMBL" id="QFS50332.1"/>
    </source>
</evidence>
<sequence>MTGTQNLADLVSIGITTKNRWQDLEITLAKIQEVGLETLPIIIFDDASDRACPFDISSLSSQIQFNRFTESKGLIVRRNQIAQSMQTKYYLSLDDDSYPVSGSLEAAVEFAESLDDLLCLSFPIYNPILAEYQNQSFNQEPYPVRCFVGCGHLLHRERFLQLGGYREELIHQGEEMEIAARAFQRNWYCYHFPKFLIHHTASNTGRNWHRMDFYGARNNVFWNDWFIPKQLKFIKQGRTFVSRVIHSLKVGRLGQLQGEFAGLRDISKYKSNREMMSLEIFRQWRDLPQS</sequence>
<evidence type="ECO:0000256" key="4">
    <source>
        <dbReference type="ARBA" id="ARBA00022679"/>
    </source>
</evidence>
<dbReference type="PANTHER" id="PTHR43179">
    <property type="entry name" value="RHAMNOSYLTRANSFERASE WBBL"/>
    <property type="match status" value="1"/>
</dbReference>
<dbReference type="GO" id="GO:0016757">
    <property type="term" value="F:glycosyltransferase activity"/>
    <property type="evidence" value="ECO:0007669"/>
    <property type="project" value="UniProtKB-KW"/>
</dbReference>
<evidence type="ECO:0000256" key="3">
    <source>
        <dbReference type="ARBA" id="ARBA00022676"/>
    </source>
</evidence>
<dbReference type="InterPro" id="IPR029044">
    <property type="entry name" value="Nucleotide-diphossugar_trans"/>
</dbReference>
<dbReference type="InterPro" id="IPR001173">
    <property type="entry name" value="Glyco_trans_2-like"/>
</dbReference>
<gene>
    <name evidence="6" type="ORF">GXM_07826</name>
</gene>
<evidence type="ECO:0000259" key="5">
    <source>
        <dbReference type="Pfam" id="PF00535"/>
    </source>
</evidence>
<dbReference type="Gene3D" id="3.90.550.10">
    <property type="entry name" value="Spore Coat Polysaccharide Biosynthesis Protein SpsA, Chain A"/>
    <property type="match status" value="1"/>
</dbReference>
<dbReference type="Proteomes" id="UP000326678">
    <property type="component" value="Chromosome Gxm2"/>
</dbReference>
<comment type="pathway">
    <text evidence="1">Cell wall biogenesis; cell wall polysaccharide biosynthesis.</text>
</comment>
<evidence type="ECO:0000256" key="1">
    <source>
        <dbReference type="ARBA" id="ARBA00004776"/>
    </source>
</evidence>
<evidence type="ECO:0000256" key="2">
    <source>
        <dbReference type="ARBA" id="ARBA00006739"/>
    </source>
</evidence>
<accession>A0A5P8WCQ0</accession>
<dbReference type="SUPFAM" id="SSF53448">
    <property type="entry name" value="Nucleotide-diphospho-sugar transferases"/>
    <property type="match status" value="1"/>
</dbReference>
<name>A0A5P8WCQ0_9NOSO</name>
<comment type="similarity">
    <text evidence="2">Belongs to the glycosyltransferase 2 family.</text>
</comment>
<dbReference type="PANTHER" id="PTHR43179:SF12">
    <property type="entry name" value="GALACTOFURANOSYLTRANSFERASE GLFT2"/>
    <property type="match status" value="1"/>
</dbReference>
<dbReference type="KEGG" id="nsh:GXM_07826"/>
<keyword evidence="4 6" id="KW-0808">Transferase</keyword>
<dbReference type="AlphaFoldDB" id="A0A5P8WCQ0"/>
<protein>
    <submittedName>
        <fullName evidence="6">Glycosyltransferase family 2 protein</fullName>
    </submittedName>
</protein>
<keyword evidence="3" id="KW-0328">Glycosyltransferase</keyword>
<proteinExistence type="inferred from homology"/>
<organism evidence="6 7">
    <name type="scientific">Nostoc sphaeroides CCNUC1</name>
    <dbReference type="NCBI Taxonomy" id="2653204"/>
    <lineage>
        <taxon>Bacteria</taxon>
        <taxon>Bacillati</taxon>
        <taxon>Cyanobacteriota</taxon>
        <taxon>Cyanophyceae</taxon>
        <taxon>Nostocales</taxon>
        <taxon>Nostocaceae</taxon>
        <taxon>Nostoc</taxon>
    </lineage>
</organism>
<evidence type="ECO:0000313" key="7">
    <source>
        <dbReference type="Proteomes" id="UP000326678"/>
    </source>
</evidence>
<reference evidence="6 7" key="1">
    <citation type="submission" date="2019-10" db="EMBL/GenBank/DDBJ databases">
        <title>Genomic and transcriptomic insights into the perfect genentic adaptation of a filamentous nitrogen-fixing cyanobacterium to rice fields.</title>
        <authorList>
            <person name="Chen Z."/>
        </authorList>
    </citation>
    <scope>NUCLEOTIDE SEQUENCE [LARGE SCALE GENOMIC DNA]</scope>
    <source>
        <strain evidence="6">CCNUC1</strain>
    </source>
</reference>